<gene>
    <name evidence="1" type="ORF">GLYMA_07G232100</name>
</gene>
<dbReference type="InParanoid" id="K7L3F2"/>
<dbReference type="PaxDb" id="3847-GLYMA07G35960.1"/>
<dbReference type="Proteomes" id="UP000008827">
    <property type="component" value="Chromosome 7"/>
</dbReference>
<proteinExistence type="predicted"/>
<reference evidence="1" key="3">
    <citation type="submission" date="2018-07" db="EMBL/GenBank/DDBJ databases">
        <title>WGS assembly of Glycine max.</title>
        <authorList>
            <person name="Schmutz J."/>
            <person name="Cannon S."/>
            <person name="Schlueter J."/>
            <person name="Ma J."/>
            <person name="Mitros T."/>
            <person name="Nelson W."/>
            <person name="Hyten D."/>
            <person name="Song Q."/>
            <person name="Thelen J."/>
            <person name="Cheng J."/>
            <person name="Xu D."/>
            <person name="Hellsten U."/>
            <person name="May G."/>
            <person name="Yu Y."/>
            <person name="Sakurai T."/>
            <person name="Umezawa T."/>
            <person name="Bhattacharyya M."/>
            <person name="Sandhu D."/>
            <person name="Valliyodan B."/>
            <person name="Lindquist E."/>
            <person name="Peto M."/>
            <person name="Grant D."/>
            <person name="Shu S."/>
            <person name="Goodstein D."/>
            <person name="Barry K."/>
            <person name="Futrell-Griggs M."/>
            <person name="Abernathy B."/>
            <person name="Du J."/>
            <person name="Tian Z."/>
            <person name="Zhu L."/>
            <person name="Gill N."/>
            <person name="Joshi T."/>
            <person name="Libault M."/>
            <person name="Sethuraman A."/>
            <person name="Zhang X."/>
            <person name="Shinozaki K."/>
            <person name="Nguyen H."/>
            <person name="Wing R."/>
            <person name="Cregan P."/>
            <person name="Specht J."/>
            <person name="Grimwood J."/>
            <person name="Rokhsar D."/>
            <person name="Stacey G."/>
            <person name="Shoemaker R."/>
            <person name="Jackson S."/>
        </authorList>
    </citation>
    <scope>NUCLEOTIDE SEQUENCE</scope>
    <source>
        <tissue evidence="1">Callus</tissue>
    </source>
</reference>
<reference evidence="1 2" key="1">
    <citation type="journal article" date="2010" name="Nature">
        <title>Genome sequence of the palaeopolyploid soybean.</title>
        <authorList>
            <person name="Schmutz J."/>
            <person name="Cannon S.B."/>
            <person name="Schlueter J."/>
            <person name="Ma J."/>
            <person name="Mitros T."/>
            <person name="Nelson W."/>
            <person name="Hyten D.L."/>
            <person name="Song Q."/>
            <person name="Thelen J.J."/>
            <person name="Cheng J."/>
            <person name="Xu D."/>
            <person name="Hellsten U."/>
            <person name="May G.D."/>
            <person name="Yu Y."/>
            <person name="Sakurai T."/>
            <person name="Umezawa T."/>
            <person name="Bhattacharyya M.K."/>
            <person name="Sandhu D."/>
            <person name="Valliyodan B."/>
            <person name="Lindquist E."/>
            <person name="Peto M."/>
            <person name="Grant D."/>
            <person name="Shu S."/>
            <person name="Goodstein D."/>
            <person name="Barry K."/>
            <person name="Futrell-Griggs M."/>
            <person name="Abernathy B."/>
            <person name="Du J."/>
            <person name="Tian Z."/>
            <person name="Zhu L."/>
            <person name="Gill N."/>
            <person name="Joshi T."/>
            <person name="Libault M."/>
            <person name="Sethuraman A."/>
            <person name="Zhang X.-C."/>
            <person name="Shinozaki K."/>
            <person name="Nguyen H.T."/>
            <person name="Wing R.A."/>
            <person name="Cregan P."/>
            <person name="Specht J."/>
            <person name="Grimwood J."/>
            <person name="Rokhsar D."/>
            <person name="Stacey G."/>
            <person name="Shoemaker R.C."/>
            <person name="Jackson S.A."/>
        </authorList>
    </citation>
    <scope>NUCLEOTIDE SEQUENCE [LARGE SCALE GENOMIC DNA]</scope>
    <source>
        <strain evidence="2">cv. Williams 82</strain>
        <tissue evidence="1">Callus</tissue>
    </source>
</reference>
<accession>K7L3F2</accession>
<dbReference type="AlphaFoldDB" id="K7L3F2"/>
<evidence type="ECO:0000313" key="2">
    <source>
        <dbReference type="EnsemblPlants" id="KRH50614"/>
    </source>
</evidence>
<evidence type="ECO:0000313" key="1">
    <source>
        <dbReference type="EMBL" id="KRH50614.1"/>
    </source>
</evidence>
<sequence length="49" mass="5875">MLDQIVYFSNSVTLFGFVQFSPSSDAKRGFRIQYTPFFFWKNKIKLFNL</sequence>
<dbReference type="EnsemblPlants" id="KRH50614">
    <property type="protein sequence ID" value="KRH50614"/>
    <property type="gene ID" value="GLYMA_07G232100"/>
</dbReference>
<evidence type="ECO:0000313" key="3">
    <source>
        <dbReference type="Proteomes" id="UP000008827"/>
    </source>
</evidence>
<dbReference type="HOGENOM" id="CLU_3145518_0_0_1"/>
<dbReference type="Gramene" id="KRH50614">
    <property type="protein sequence ID" value="KRH50614"/>
    <property type="gene ID" value="GLYMA_07G232100"/>
</dbReference>
<name>K7L3F2_SOYBN</name>
<keyword evidence="3" id="KW-1185">Reference proteome</keyword>
<reference evidence="2" key="2">
    <citation type="submission" date="2018-02" db="UniProtKB">
        <authorList>
            <consortium name="EnsemblPlants"/>
        </authorList>
    </citation>
    <scope>IDENTIFICATION</scope>
    <source>
        <strain evidence="2">Williams 82</strain>
    </source>
</reference>
<organism evidence="2">
    <name type="scientific">Glycine max</name>
    <name type="common">Soybean</name>
    <name type="synonym">Glycine hispida</name>
    <dbReference type="NCBI Taxonomy" id="3847"/>
    <lineage>
        <taxon>Eukaryota</taxon>
        <taxon>Viridiplantae</taxon>
        <taxon>Streptophyta</taxon>
        <taxon>Embryophyta</taxon>
        <taxon>Tracheophyta</taxon>
        <taxon>Spermatophyta</taxon>
        <taxon>Magnoliopsida</taxon>
        <taxon>eudicotyledons</taxon>
        <taxon>Gunneridae</taxon>
        <taxon>Pentapetalae</taxon>
        <taxon>rosids</taxon>
        <taxon>fabids</taxon>
        <taxon>Fabales</taxon>
        <taxon>Fabaceae</taxon>
        <taxon>Papilionoideae</taxon>
        <taxon>50 kb inversion clade</taxon>
        <taxon>NPAAA clade</taxon>
        <taxon>indigoferoid/millettioid clade</taxon>
        <taxon>Phaseoleae</taxon>
        <taxon>Glycine</taxon>
        <taxon>Glycine subgen. Soja</taxon>
    </lineage>
</organism>
<protein>
    <submittedName>
        <fullName evidence="1 2">Uncharacterized protein</fullName>
    </submittedName>
</protein>
<dbReference type="EMBL" id="CM000840">
    <property type="protein sequence ID" value="KRH50614.1"/>
    <property type="molecule type" value="Genomic_DNA"/>
</dbReference>